<accession>A0A327W1L5</accession>
<organism evidence="1 2">
    <name type="scientific">Chitinophaga dinghuensis</name>
    <dbReference type="NCBI Taxonomy" id="1539050"/>
    <lineage>
        <taxon>Bacteria</taxon>
        <taxon>Pseudomonadati</taxon>
        <taxon>Bacteroidota</taxon>
        <taxon>Chitinophagia</taxon>
        <taxon>Chitinophagales</taxon>
        <taxon>Chitinophagaceae</taxon>
        <taxon>Chitinophaga</taxon>
    </lineage>
</organism>
<sequence length="30" mass="3429">MLSFCFPSGCVVPFWDCKDSNKVFILANLF</sequence>
<dbReference type="AlphaFoldDB" id="A0A327W1L5"/>
<evidence type="ECO:0000313" key="2">
    <source>
        <dbReference type="Proteomes" id="UP000249819"/>
    </source>
</evidence>
<proteinExistence type="predicted"/>
<dbReference type="Proteomes" id="UP000249819">
    <property type="component" value="Unassembled WGS sequence"/>
</dbReference>
<comment type="caution">
    <text evidence="1">The sequence shown here is derived from an EMBL/GenBank/DDBJ whole genome shotgun (WGS) entry which is preliminary data.</text>
</comment>
<name>A0A327W1L5_9BACT</name>
<dbReference type="EMBL" id="QLMA01000003">
    <property type="protein sequence ID" value="RAJ83211.1"/>
    <property type="molecule type" value="Genomic_DNA"/>
</dbReference>
<reference evidence="1 2" key="1">
    <citation type="submission" date="2018-06" db="EMBL/GenBank/DDBJ databases">
        <title>Genomic Encyclopedia of Archaeal and Bacterial Type Strains, Phase II (KMG-II): from individual species to whole genera.</title>
        <authorList>
            <person name="Goeker M."/>
        </authorList>
    </citation>
    <scope>NUCLEOTIDE SEQUENCE [LARGE SCALE GENOMIC DNA]</scope>
    <source>
        <strain evidence="1 2">DSM 29821</strain>
    </source>
</reference>
<evidence type="ECO:0000313" key="1">
    <source>
        <dbReference type="EMBL" id="RAJ83211.1"/>
    </source>
</evidence>
<protein>
    <submittedName>
        <fullName evidence="1">Uncharacterized protein</fullName>
    </submittedName>
</protein>
<keyword evidence="2" id="KW-1185">Reference proteome</keyword>
<gene>
    <name evidence="1" type="ORF">CLV59_103171</name>
</gene>